<evidence type="ECO:0000313" key="3">
    <source>
        <dbReference type="Proteomes" id="UP001500027"/>
    </source>
</evidence>
<dbReference type="Proteomes" id="UP001500027">
    <property type="component" value="Unassembled WGS sequence"/>
</dbReference>
<protein>
    <recommendedName>
        <fullName evidence="4">DUF1579 domain-containing protein</fullName>
    </recommendedName>
</protein>
<evidence type="ECO:0000313" key="2">
    <source>
        <dbReference type="EMBL" id="GAA4269861.1"/>
    </source>
</evidence>
<organism evidence="2 3">
    <name type="scientific">Hyunsoonleella aestuarii</name>
    <dbReference type="NCBI Taxonomy" id="912802"/>
    <lineage>
        <taxon>Bacteria</taxon>
        <taxon>Pseudomonadati</taxon>
        <taxon>Bacteroidota</taxon>
        <taxon>Flavobacteriia</taxon>
        <taxon>Flavobacteriales</taxon>
        <taxon>Flavobacteriaceae</taxon>
    </lineage>
</organism>
<sequence>MKQVIILFLGLIISVGLNAQSSDCKCCTDKNSEFDFWVGSWNVTNKKGDLAGTSVIEKIQDNCIISENWKSAKGTYTGMSSNFYNTKTDEWEQMWLDNQGGSLHLKGKRVGNQMILQTDEVLNKEGKTFVNRITWTANDDGTVSQLWEMITDGDITVAFNGLYKKVKY</sequence>
<feature type="chain" id="PRO_5046180981" description="DUF1579 domain-containing protein" evidence="1">
    <location>
        <begin position="20"/>
        <end position="168"/>
    </location>
</feature>
<evidence type="ECO:0008006" key="4">
    <source>
        <dbReference type="Google" id="ProtNLM"/>
    </source>
</evidence>
<dbReference type="EMBL" id="BAABAV010000002">
    <property type="protein sequence ID" value="GAA4269861.1"/>
    <property type="molecule type" value="Genomic_DNA"/>
</dbReference>
<name>A0ABP8ECL7_9FLAO</name>
<evidence type="ECO:0000256" key="1">
    <source>
        <dbReference type="SAM" id="SignalP"/>
    </source>
</evidence>
<keyword evidence="1" id="KW-0732">Signal</keyword>
<keyword evidence="3" id="KW-1185">Reference proteome</keyword>
<proteinExistence type="predicted"/>
<dbReference type="RefSeq" id="WP_139002249.1">
    <property type="nucleotide sequence ID" value="NZ_BAABAV010000002.1"/>
</dbReference>
<accession>A0ABP8ECL7</accession>
<comment type="caution">
    <text evidence="2">The sequence shown here is derived from an EMBL/GenBank/DDBJ whole genome shotgun (WGS) entry which is preliminary data.</text>
</comment>
<feature type="signal peptide" evidence="1">
    <location>
        <begin position="1"/>
        <end position="19"/>
    </location>
</feature>
<reference evidence="3" key="1">
    <citation type="journal article" date="2019" name="Int. J. Syst. Evol. Microbiol.">
        <title>The Global Catalogue of Microorganisms (GCM) 10K type strain sequencing project: providing services to taxonomists for standard genome sequencing and annotation.</title>
        <authorList>
            <consortium name="The Broad Institute Genomics Platform"/>
            <consortium name="The Broad Institute Genome Sequencing Center for Infectious Disease"/>
            <person name="Wu L."/>
            <person name="Ma J."/>
        </authorList>
    </citation>
    <scope>NUCLEOTIDE SEQUENCE [LARGE SCALE GENOMIC DNA]</scope>
    <source>
        <strain evidence="3">JCM 17452</strain>
    </source>
</reference>
<gene>
    <name evidence="2" type="ORF">GCM10022257_19620</name>
</gene>